<dbReference type="EnsemblMetazoa" id="G2415.4">
    <property type="protein sequence ID" value="G2415.4:cds"/>
    <property type="gene ID" value="G2415"/>
</dbReference>
<dbReference type="SMART" id="SM00248">
    <property type="entry name" value="ANK"/>
    <property type="match status" value="4"/>
</dbReference>
<evidence type="ECO:0000313" key="6">
    <source>
        <dbReference type="Proteomes" id="UP000005408"/>
    </source>
</evidence>
<dbReference type="EnsemblMetazoa" id="G2415.8">
    <property type="protein sequence ID" value="G2415.8:cds"/>
    <property type="gene ID" value="G2415"/>
</dbReference>
<evidence type="ECO:0000256" key="4">
    <source>
        <dbReference type="SAM" id="MobiDB-lite"/>
    </source>
</evidence>
<protein>
    <submittedName>
        <fullName evidence="5">Uncharacterized protein</fullName>
    </submittedName>
</protein>
<dbReference type="EnsemblMetazoa" id="G2415.5">
    <property type="protein sequence ID" value="G2415.5:cds"/>
    <property type="gene ID" value="G2415"/>
</dbReference>
<reference evidence="5" key="1">
    <citation type="submission" date="2022-08" db="UniProtKB">
        <authorList>
            <consortium name="EnsemblMetazoa"/>
        </authorList>
    </citation>
    <scope>IDENTIFICATION</scope>
    <source>
        <strain evidence="5">05x7-T-G4-1.051#20</strain>
    </source>
</reference>
<dbReference type="PANTHER" id="PTHR24123">
    <property type="entry name" value="ANKYRIN REPEAT-CONTAINING"/>
    <property type="match status" value="1"/>
</dbReference>
<dbReference type="SUPFAM" id="SSF48403">
    <property type="entry name" value="Ankyrin repeat"/>
    <property type="match status" value="1"/>
</dbReference>
<evidence type="ECO:0000256" key="3">
    <source>
        <dbReference type="PROSITE-ProRule" id="PRU00023"/>
    </source>
</evidence>
<dbReference type="EnsemblMetazoa" id="G2415.6">
    <property type="protein sequence ID" value="G2415.6:cds"/>
    <property type="gene ID" value="G2415"/>
</dbReference>
<evidence type="ECO:0000256" key="1">
    <source>
        <dbReference type="ARBA" id="ARBA00022737"/>
    </source>
</evidence>
<feature type="repeat" description="ANK" evidence="3">
    <location>
        <begin position="107"/>
        <end position="129"/>
    </location>
</feature>
<keyword evidence="1" id="KW-0677">Repeat</keyword>
<keyword evidence="6" id="KW-1185">Reference proteome</keyword>
<evidence type="ECO:0000313" key="5">
    <source>
        <dbReference type="EnsemblMetazoa" id="G2415.8:cds"/>
    </source>
</evidence>
<dbReference type="InterPro" id="IPR051165">
    <property type="entry name" value="Multifunctional_ANK_Repeat"/>
</dbReference>
<feature type="region of interest" description="Disordered" evidence="4">
    <location>
        <begin position="385"/>
        <end position="413"/>
    </location>
</feature>
<dbReference type="PROSITE" id="PS50297">
    <property type="entry name" value="ANK_REP_REGION"/>
    <property type="match status" value="1"/>
</dbReference>
<keyword evidence="2 3" id="KW-0040">ANK repeat</keyword>
<dbReference type="EnsemblMetazoa" id="G2415.3">
    <property type="protein sequence ID" value="G2415.3:cds"/>
    <property type="gene ID" value="G2415"/>
</dbReference>
<dbReference type="InterPro" id="IPR036770">
    <property type="entry name" value="Ankyrin_rpt-contain_sf"/>
</dbReference>
<name>A0A8W8KJ99_MAGGI</name>
<feature type="compositionally biased region" description="Basic residues" evidence="4">
    <location>
        <begin position="385"/>
        <end position="398"/>
    </location>
</feature>
<dbReference type="PANTHER" id="PTHR24123:SF33">
    <property type="entry name" value="PROTEIN HOS4"/>
    <property type="match status" value="1"/>
</dbReference>
<dbReference type="Gene3D" id="1.25.40.20">
    <property type="entry name" value="Ankyrin repeat-containing domain"/>
    <property type="match status" value="1"/>
</dbReference>
<dbReference type="InterPro" id="IPR002110">
    <property type="entry name" value="Ankyrin_rpt"/>
</dbReference>
<dbReference type="AlphaFoldDB" id="A0A8W8KJ99"/>
<accession>A0A8W8KJ99</accession>
<proteinExistence type="predicted"/>
<dbReference type="PROSITE" id="PS50088">
    <property type="entry name" value="ANK_REPEAT"/>
    <property type="match status" value="1"/>
</dbReference>
<dbReference type="Proteomes" id="UP000005408">
    <property type="component" value="Unassembled WGS sequence"/>
</dbReference>
<dbReference type="EnsemblMetazoa" id="G2415.1">
    <property type="protein sequence ID" value="G2415.1:cds"/>
    <property type="gene ID" value="G2415"/>
</dbReference>
<evidence type="ECO:0000256" key="2">
    <source>
        <dbReference type="ARBA" id="ARBA00023043"/>
    </source>
</evidence>
<dbReference type="EnsemblMetazoa" id="G2415.2">
    <property type="protein sequence ID" value="G2415.2:cds"/>
    <property type="gene ID" value="G2415"/>
</dbReference>
<dbReference type="EnsemblMetazoa" id="G2415.7">
    <property type="protein sequence ID" value="G2415.7:cds"/>
    <property type="gene ID" value="G2415"/>
</dbReference>
<dbReference type="Pfam" id="PF12796">
    <property type="entry name" value="Ank_2"/>
    <property type="match status" value="1"/>
</dbReference>
<sequence length="413" mass="46556">MANNLFHSAVKGRFRKVKLILDGGYKINSRNNYGYSVLVGALHIDCDEKRGKMFRYLLSRNADPKDKDSKHNRSVLSWAAILGRAEQVDMLLNILNGDHDLTDKDTEGMTVLHHATQGGHVGIVRRLVEEFRRFRLSVDVHDNLGLTPYLHAKRLGYKEITEILHKEGRACPGQSDSYTFRSAEEWSEIGQSMKEKQLNQKRKSNFERAAILGSSRMLRLHYNMYDTPLIRVSAPVSETSAENDKTTYFVVKKDPPLRLQPKHARENYTAPPFSKSEPNKAAVANHFEASKSVPNQSLSLLSLTPGARMKEAEKFHKSQPDLSKIDMKPDKRGHIATIGSFMKVLAEQNTTSYRPTIVESPHHLDVPCLRTKKDSTFASIFGKKRANGKCQGKKKRNSAKTTVSTGSKKAIRA</sequence>
<organism evidence="5 6">
    <name type="scientific">Magallana gigas</name>
    <name type="common">Pacific oyster</name>
    <name type="synonym">Crassostrea gigas</name>
    <dbReference type="NCBI Taxonomy" id="29159"/>
    <lineage>
        <taxon>Eukaryota</taxon>
        <taxon>Metazoa</taxon>
        <taxon>Spiralia</taxon>
        <taxon>Lophotrochozoa</taxon>
        <taxon>Mollusca</taxon>
        <taxon>Bivalvia</taxon>
        <taxon>Autobranchia</taxon>
        <taxon>Pteriomorphia</taxon>
        <taxon>Ostreida</taxon>
        <taxon>Ostreoidea</taxon>
        <taxon>Ostreidae</taxon>
        <taxon>Magallana</taxon>
    </lineage>
</organism>